<evidence type="ECO:0008006" key="5">
    <source>
        <dbReference type="Google" id="ProtNLM"/>
    </source>
</evidence>
<keyword evidence="4" id="KW-1185">Reference proteome</keyword>
<evidence type="ECO:0000256" key="1">
    <source>
        <dbReference type="ARBA" id="ARBA00004123"/>
    </source>
</evidence>
<dbReference type="PANTHER" id="PTHR37534">
    <property type="entry name" value="TRANSCRIPTIONAL ACTIVATOR PROTEIN UGA3"/>
    <property type="match status" value="1"/>
</dbReference>
<dbReference type="EMBL" id="KN847336">
    <property type="protein sequence ID" value="KIW42052.1"/>
    <property type="molecule type" value="Genomic_DNA"/>
</dbReference>
<protein>
    <recommendedName>
        <fullName evidence="5">Zn(2)-C6 fungal-type domain-containing protein</fullName>
    </recommendedName>
</protein>
<dbReference type="VEuPathDB" id="FungiDB:PV06_05638"/>
<dbReference type="GO" id="GO:0045944">
    <property type="term" value="P:positive regulation of transcription by RNA polymerase II"/>
    <property type="evidence" value="ECO:0007669"/>
    <property type="project" value="TreeGrafter"/>
</dbReference>
<evidence type="ECO:0000313" key="4">
    <source>
        <dbReference type="Proteomes" id="UP000053342"/>
    </source>
</evidence>
<keyword evidence="2" id="KW-0539">Nucleus</keyword>
<dbReference type="GO" id="GO:0000976">
    <property type="term" value="F:transcription cis-regulatory region binding"/>
    <property type="evidence" value="ECO:0007669"/>
    <property type="project" value="TreeGrafter"/>
</dbReference>
<sequence>MEGDGERPICGRCRVGGRECHRPDKAIRFIFGNTTLSAGRDTPSSTTVDNHLRAMDSPSLEIETQTSTLTTGRLQILASSDPGKALTDPEVAEAFAHYISVLAPWYDLNDAERTFGTLVVETALQVPILFKAIVAFSACHWSKVNGSIAEIASAFHDACVEDFLSSMESPDTTLKGSKLAATCLLRSYEIINGGSRIESHLLGAYSYAVSEPINFSERGISQAGAWNYLREEITVGLMRRRRVRMGQIFHSHLETDPYDVSLPNRITYLLAKVINFCFIEPHLQGLPASRQATWRTLNSEFVAWKAELTPSFASYSSAAKSGNPFLSLWMLRPWHVAAQQYRSVVEILLSLHDPLPLGGHISRRSFAFAEEQALVICGLAWTNDDDSARVNAYGPLAFCGRYLSQRRHQEALVAFLLKSSNDTGWPVVDIVNDLQDHWASEYQAS</sequence>
<dbReference type="PANTHER" id="PTHR37534:SF2">
    <property type="entry name" value="N-ACETYLTRANSFERASE DOMAIN-CONTAINING PROTEIN"/>
    <property type="match status" value="1"/>
</dbReference>
<comment type="subcellular location">
    <subcellularLocation>
        <location evidence="1">Nucleus</location>
    </subcellularLocation>
</comment>
<dbReference type="InterPro" id="IPR021858">
    <property type="entry name" value="Fun_TF"/>
</dbReference>
<accession>A0A0D2BX48</accession>
<dbReference type="HOGENOM" id="CLU_008719_0_1_1"/>
<evidence type="ECO:0000313" key="3">
    <source>
        <dbReference type="EMBL" id="KIW42052.1"/>
    </source>
</evidence>
<dbReference type="GO" id="GO:0003700">
    <property type="term" value="F:DNA-binding transcription factor activity"/>
    <property type="evidence" value="ECO:0007669"/>
    <property type="project" value="TreeGrafter"/>
</dbReference>
<dbReference type="GeneID" id="27357712"/>
<dbReference type="AlphaFoldDB" id="A0A0D2BX48"/>
<organism evidence="3 4">
    <name type="scientific">Exophiala oligosperma</name>
    <dbReference type="NCBI Taxonomy" id="215243"/>
    <lineage>
        <taxon>Eukaryota</taxon>
        <taxon>Fungi</taxon>
        <taxon>Dikarya</taxon>
        <taxon>Ascomycota</taxon>
        <taxon>Pezizomycotina</taxon>
        <taxon>Eurotiomycetes</taxon>
        <taxon>Chaetothyriomycetidae</taxon>
        <taxon>Chaetothyriales</taxon>
        <taxon>Herpotrichiellaceae</taxon>
        <taxon>Exophiala</taxon>
    </lineage>
</organism>
<dbReference type="Proteomes" id="UP000053342">
    <property type="component" value="Unassembled WGS sequence"/>
</dbReference>
<dbReference type="RefSeq" id="XP_016262268.1">
    <property type="nucleotide sequence ID" value="XM_016406664.1"/>
</dbReference>
<dbReference type="GO" id="GO:0005634">
    <property type="term" value="C:nucleus"/>
    <property type="evidence" value="ECO:0007669"/>
    <property type="project" value="UniProtKB-SubCell"/>
</dbReference>
<dbReference type="STRING" id="215243.A0A0D2BX48"/>
<reference evidence="3 4" key="1">
    <citation type="submission" date="2015-01" db="EMBL/GenBank/DDBJ databases">
        <title>The Genome Sequence of Exophiala oligosperma CBS72588.</title>
        <authorList>
            <consortium name="The Broad Institute Genomics Platform"/>
            <person name="Cuomo C."/>
            <person name="de Hoog S."/>
            <person name="Gorbushina A."/>
            <person name="Stielow B."/>
            <person name="Teixiera M."/>
            <person name="Abouelleil A."/>
            <person name="Chapman S.B."/>
            <person name="Priest M."/>
            <person name="Young S.K."/>
            <person name="Wortman J."/>
            <person name="Nusbaum C."/>
            <person name="Birren B."/>
        </authorList>
    </citation>
    <scope>NUCLEOTIDE SEQUENCE [LARGE SCALE GENOMIC DNA]</scope>
    <source>
        <strain evidence="3 4">CBS 72588</strain>
    </source>
</reference>
<dbReference type="OrthoDB" id="407832at2759"/>
<name>A0A0D2BX48_9EURO</name>
<dbReference type="Pfam" id="PF11951">
    <property type="entry name" value="Fungal_trans_2"/>
    <property type="match status" value="1"/>
</dbReference>
<proteinExistence type="predicted"/>
<gene>
    <name evidence="3" type="ORF">PV06_05638</name>
</gene>
<evidence type="ECO:0000256" key="2">
    <source>
        <dbReference type="ARBA" id="ARBA00023242"/>
    </source>
</evidence>